<evidence type="ECO:0000313" key="1">
    <source>
        <dbReference type="EMBL" id="KAE8399046.1"/>
    </source>
</evidence>
<dbReference type="GeneID" id="43672881"/>
<sequence>MTSSKPLPLLNLTGNWVMEKHLSTNVEPMMKMQGLNWIIRRAFQHVSILFTITEYASIGADSSPLALHIDVEHTVTGGFNGTTEKRTLDWNPHVQKDYVFGCLSVRSRLIRGVEDADGHVRPALQLHMPNLDESVYKFMRGAVSSEGEPEEGFLLEESPQQYVGTSRGSWLHTVSCNDELGWTMEQVWGFEMICGERYHTRRIVIINKSGDCTMGRIVYKWHSGIRE</sequence>
<dbReference type="PANTHER" id="PTHR38115:SF1">
    <property type="entry name" value="LIPOCALIN-LIKE DOMAIN-CONTAINING PROTEIN"/>
    <property type="match status" value="1"/>
</dbReference>
<accession>A0A5N7CXW8</accession>
<dbReference type="AlphaFoldDB" id="A0A5N6HNQ4"/>
<dbReference type="EMBL" id="ML736842">
    <property type="protein sequence ID" value="KAE8399046.1"/>
    <property type="molecule type" value="Genomic_DNA"/>
</dbReference>
<organism evidence="1 2">
    <name type="scientific">Aspergillus pseudonomiae</name>
    <dbReference type="NCBI Taxonomy" id="1506151"/>
    <lineage>
        <taxon>Eukaryota</taxon>
        <taxon>Fungi</taxon>
        <taxon>Dikarya</taxon>
        <taxon>Ascomycota</taxon>
        <taxon>Pezizomycotina</taxon>
        <taxon>Eurotiomycetes</taxon>
        <taxon>Eurotiomycetidae</taxon>
        <taxon>Eurotiales</taxon>
        <taxon>Aspergillaceae</taxon>
        <taxon>Aspergillus</taxon>
        <taxon>Aspergillus subgen. Circumdati</taxon>
    </lineage>
</organism>
<proteinExistence type="predicted"/>
<keyword evidence="2" id="KW-1185">Reference proteome</keyword>
<reference evidence="1 2" key="1">
    <citation type="submission" date="2019-04" db="EMBL/GenBank/DDBJ databases">
        <authorList>
            <consortium name="DOE Joint Genome Institute"/>
            <person name="Mondo S."/>
            <person name="Kjaerbolling I."/>
            <person name="Vesth T."/>
            <person name="Frisvad J.C."/>
            <person name="Nybo J.L."/>
            <person name="Theobald S."/>
            <person name="Kildgaard S."/>
            <person name="Isbrandt T."/>
            <person name="Kuo A."/>
            <person name="Sato A."/>
            <person name="Lyhne E.K."/>
            <person name="Kogle M.E."/>
            <person name="Wiebenga A."/>
            <person name="Kun R.S."/>
            <person name="Lubbers R.J."/>
            <person name="Makela M.R."/>
            <person name="Barry K."/>
            <person name="Chovatia M."/>
            <person name="Clum A."/>
            <person name="Daum C."/>
            <person name="Haridas S."/>
            <person name="He G."/>
            <person name="LaButti K."/>
            <person name="Lipzen A."/>
            <person name="Riley R."/>
            <person name="Salamov A."/>
            <person name="Simmons B.A."/>
            <person name="Magnuson J.K."/>
            <person name="Henrissat B."/>
            <person name="Mortensen U.H."/>
            <person name="Larsen T.O."/>
            <person name="Devries R.P."/>
            <person name="Grigoriev I.V."/>
            <person name="Machida M."/>
            <person name="Baker S.E."/>
            <person name="Andersen M.R."/>
            <person name="Cantor M.N."/>
            <person name="Hua S.X."/>
        </authorList>
    </citation>
    <scope>NUCLEOTIDE SEQUENCE [LARGE SCALE GENOMIC DNA]</scope>
    <source>
        <strain evidence="1 2">CBS 119388</strain>
    </source>
</reference>
<dbReference type="Proteomes" id="UP000325579">
    <property type="component" value="Unassembled WGS sequence"/>
</dbReference>
<dbReference type="PANTHER" id="PTHR38115">
    <property type="entry name" value="LIPOCALIN-LIKE DOMAIN-CONTAINING PROTEIN"/>
    <property type="match status" value="1"/>
</dbReference>
<protein>
    <submittedName>
        <fullName evidence="1">Uncharacterized protein</fullName>
    </submittedName>
</protein>
<evidence type="ECO:0000313" key="2">
    <source>
        <dbReference type="Proteomes" id="UP000325579"/>
    </source>
</evidence>
<name>A0A5N6HNQ4_9EURO</name>
<accession>A0A5N6HNQ4</accession>
<dbReference type="InterPro" id="IPR053037">
    <property type="entry name" value="Pericyclase_pydY-like"/>
</dbReference>
<gene>
    <name evidence="1" type="ORF">BDV37DRAFT_287955</name>
</gene>
<dbReference type="OrthoDB" id="425354at2759"/>
<dbReference type="RefSeq" id="XP_031936365.1">
    <property type="nucleotide sequence ID" value="XM_032088190.1"/>
</dbReference>